<dbReference type="OrthoDB" id="9979825at2759"/>
<gene>
    <name evidence="3" type="ORF">GPM918_LOCUS4921</name>
    <name evidence="2" type="ORF">OVA965_LOCUS3870</name>
    <name evidence="5" type="ORF">SRO942_LOCUS4922</name>
    <name evidence="4" type="ORF">TMI583_LOCUS3868</name>
</gene>
<dbReference type="Proteomes" id="UP000663829">
    <property type="component" value="Unassembled WGS sequence"/>
</dbReference>
<sequence length="144" mass="17000">MQTYMLRLLIHVIIGLISTITIFGAAINHQTSYDLVQDLPSKSSLYRQQESHLQNDNSAPFSKLRLKRSPVKKFYEFGSKRASYDDGEDGYNLDKRFYDFGVKKRFYDFGVKRASYIPTSDYFYDKNNDYSKRFYEFGSKRTTE</sequence>
<organism evidence="3 6">
    <name type="scientific">Didymodactylos carnosus</name>
    <dbReference type="NCBI Taxonomy" id="1234261"/>
    <lineage>
        <taxon>Eukaryota</taxon>
        <taxon>Metazoa</taxon>
        <taxon>Spiralia</taxon>
        <taxon>Gnathifera</taxon>
        <taxon>Rotifera</taxon>
        <taxon>Eurotatoria</taxon>
        <taxon>Bdelloidea</taxon>
        <taxon>Philodinida</taxon>
        <taxon>Philodinidae</taxon>
        <taxon>Didymodactylos</taxon>
    </lineage>
</organism>
<accession>A0A813UJ48</accession>
<dbReference type="AlphaFoldDB" id="A0A813UJ48"/>
<dbReference type="EMBL" id="CAJNOK010000968">
    <property type="protein sequence ID" value="CAF0785950.1"/>
    <property type="molecule type" value="Genomic_DNA"/>
</dbReference>
<dbReference type="EMBL" id="CAJOBC010000691">
    <property type="protein sequence ID" value="CAF3615347.1"/>
    <property type="molecule type" value="Genomic_DNA"/>
</dbReference>
<evidence type="ECO:0000313" key="5">
    <source>
        <dbReference type="EMBL" id="CAF3615347.1"/>
    </source>
</evidence>
<feature type="transmembrane region" description="Helical" evidence="1">
    <location>
        <begin position="6"/>
        <end position="27"/>
    </location>
</feature>
<dbReference type="Proteomes" id="UP000677228">
    <property type="component" value="Unassembled WGS sequence"/>
</dbReference>
<keyword evidence="1" id="KW-0472">Membrane</keyword>
<protein>
    <submittedName>
        <fullName evidence="3">Uncharacterized protein</fullName>
    </submittedName>
</protein>
<dbReference type="Proteomes" id="UP000681722">
    <property type="component" value="Unassembled WGS sequence"/>
</dbReference>
<dbReference type="EMBL" id="CAJNOQ010000691">
    <property type="protein sequence ID" value="CAF0828396.1"/>
    <property type="molecule type" value="Genomic_DNA"/>
</dbReference>
<name>A0A813UJ48_9BILA</name>
<evidence type="ECO:0000313" key="6">
    <source>
        <dbReference type="Proteomes" id="UP000663829"/>
    </source>
</evidence>
<comment type="caution">
    <text evidence="3">The sequence shown here is derived from an EMBL/GenBank/DDBJ whole genome shotgun (WGS) entry which is preliminary data.</text>
</comment>
<keyword evidence="1" id="KW-1133">Transmembrane helix</keyword>
<evidence type="ECO:0000313" key="3">
    <source>
        <dbReference type="EMBL" id="CAF0828396.1"/>
    </source>
</evidence>
<reference evidence="3" key="1">
    <citation type="submission" date="2021-02" db="EMBL/GenBank/DDBJ databases">
        <authorList>
            <person name="Nowell W R."/>
        </authorList>
    </citation>
    <scope>NUCLEOTIDE SEQUENCE</scope>
</reference>
<evidence type="ECO:0000313" key="2">
    <source>
        <dbReference type="EMBL" id="CAF0785950.1"/>
    </source>
</evidence>
<keyword evidence="6" id="KW-1185">Reference proteome</keyword>
<dbReference type="EMBL" id="CAJOBA010000968">
    <property type="protein sequence ID" value="CAF3568114.1"/>
    <property type="molecule type" value="Genomic_DNA"/>
</dbReference>
<evidence type="ECO:0000313" key="4">
    <source>
        <dbReference type="EMBL" id="CAF3568114.1"/>
    </source>
</evidence>
<proteinExistence type="predicted"/>
<keyword evidence="1" id="KW-0812">Transmembrane</keyword>
<dbReference type="Proteomes" id="UP000682733">
    <property type="component" value="Unassembled WGS sequence"/>
</dbReference>
<evidence type="ECO:0000256" key="1">
    <source>
        <dbReference type="SAM" id="Phobius"/>
    </source>
</evidence>